<gene>
    <name evidence="4" type="ORF">KS419_05845</name>
</gene>
<sequence length="142" mass="15505">MKTLREVMTSEVEICNPKDNVFEAAVKMKDNDCGAIPICEGEELIGMITDRDIVVRGVAEKKPNSTAVTDIMTENLMTAGADMSVDDAAKMMAENQIRRLPIVDGNRLVGIVALGDLAVHTSTEDEAGYALSEISEQQHYHH</sequence>
<name>A0ABS6JEH4_9BACI</name>
<evidence type="ECO:0000256" key="2">
    <source>
        <dbReference type="PROSITE-ProRule" id="PRU00703"/>
    </source>
</evidence>
<dbReference type="EMBL" id="JAHQCS010000064">
    <property type="protein sequence ID" value="MBU9711247.1"/>
    <property type="molecule type" value="Genomic_DNA"/>
</dbReference>
<dbReference type="SMART" id="SM00116">
    <property type="entry name" value="CBS"/>
    <property type="match status" value="2"/>
</dbReference>
<reference evidence="4 5" key="1">
    <citation type="submission" date="2021-06" db="EMBL/GenBank/DDBJ databases">
        <title>Bacillus sp. RD4P76, an endophyte from a halophyte.</title>
        <authorList>
            <person name="Sun J.-Q."/>
        </authorList>
    </citation>
    <scope>NUCLEOTIDE SEQUENCE [LARGE SCALE GENOMIC DNA]</scope>
    <source>
        <strain evidence="4 5">CGMCC 1.15917</strain>
    </source>
</reference>
<feature type="domain" description="CBS" evidence="3">
    <location>
        <begin position="8"/>
        <end position="66"/>
    </location>
</feature>
<dbReference type="PROSITE" id="PS51371">
    <property type="entry name" value="CBS"/>
    <property type="match status" value="2"/>
</dbReference>
<keyword evidence="1 2" id="KW-0129">CBS domain</keyword>
<dbReference type="PANTHER" id="PTHR43080">
    <property type="entry name" value="CBS DOMAIN-CONTAINING PROTEIN CBSX3, MITOCHONDRIAL"/>
    <property type="match status" value="1"/>
</dbReference>
<evidence type="ECO:0000256" key="1">
    <source>
        <dbReference type="ARBA" id="ARBA00023122"/>
    </source>
</evidence>
<organism evidence="4 5">
    <name type="scientific">Evansella tamaricis</name>
    <dbReference type="NCBI Taxonomy" id="2069301"/>
    <lineage>
        <taxon>Bacteria</taxon>
        <taxon>Bacillati</taxon>
        <taxon>Bacillota</taxon>
        <taxon>Bacilli</taxon>
        <taxon>Bacillales</taxon>
        <taxon>Bacillaceae</taxon>
        <taxon>Evansella</taxon>
    </lineage>
</organism>
<comment type="caution">
    <text evidence="4">The sequence shown here is derived from an EMBL/GenBank/DDBJ whole genome shotgun (WGS) entry which is preliminary data.</text>
</comment>
<dbReference type="Pfam" id="PF00571">
    <property type="entry name" value="CBS"/>
    <property type="match status" value="2"/>
</dbReference>
<dbReference type="InterPro" id="IPR000644">
    <property type="entry name" value="CBS_dom"/>
</dbReference>
<dbReference type="CDD" id="cd04622">
    <property type="entry name" value="CBS_pair_HRP1_like"/>
    <property type="match status" value="1"/>
</dbReference>
<evidence type="ECO:0000313" key="5">
    <source>
        <dbReference type="Proteomes" id="UP000784880"/>
    </source>
</evidence>
<dbReference type="InterPro" id="IPR051257">
    <property type="entry name" value="Diverse_CBS-Domain"/>
</dbReference>
<dbReference type="PANTHER" id="PTHR43080:SF2">
    <property type="entry name" value="CBS DOMAIN-CONTAINING PROTEIN"/>
    <property type="match status" value="1"/>
</dbReference>
<feature type="domain" description="CBS" evidence="3">
    <location>
        <begin position="72"/>
        <end position="127"/>
    </location>
</feature>
<keyword evidence="5" id="KW-1185">Reference proteome</keyword>
<dbReference type="Proteomes" id="UP000784880">
    <property type="component" value="Unassembled WGS sequence"/>
</dbReference>
<protein>
    <submittedName>
        <fullName evidence="4">CBS domain-containing protein</fullName>
    </submittedName>
</protein>
<accession>A0ABS6JEH4</accession>
<dbReference type="RefSeq" id="WP_217065130.1">
    <property type="nucleotide sequence ID" value="NZ_JAHQCS010000064.1"/>
</dbReference>
<evidence type="ECO:0000313" key="4">
    <source>
        <dbReference type="EMBL" id="MBU9711247.1"/>
    </source>
</evidence>
<proteinExistence type="predicted"/>
<evidence type="ECO:0000259" key="3">
    <source>
        <dbReference type="PROSITE" id="PS51371"/>
    </source>
</evidence>